<dbReference type="EMBL" id="JAHLFE010000208">
    <property type="protein sequence ID" value="MBU3845177.1"/>
    <property type="molecule type" value="Genomic_DNA"/>
</dbReference>
<sequence>MALTPYYARYLLSQQDLLSRILSFNRDFHAKQRRFIEAKTPEQISDTLYRMHPELAQFHAEHNLTYCFENSADRLCLIRLRELDKLVVYLGACISAPQLARISNKQDLAKVEEQIGREVYDFALDYGYLINSFDYEPNLDSLRDDCTYLGLCALKCLKPLFSGKELCDYFLEVLINYTKLRHLNPNIITADTHLLTVVPDQPNHKAPSPVQMNTPVQFTAIDAHPKLDKDMPPRKFEDSGNPVLSMSRARINTKVPIDPTNPLSFASSVQIIEPPHDFRYQPEITKQRYAPYAEVASKIPVGAIINKDLLKTKAEQQEEAIKESASQWHHGDDIAGATLNEESKATAILDDARKEQQQALEEQKQAQPDLEALSPTPSLWRVDNRSSKQETTRTRHVMGYEPPKKVKTVNADPPEFHYTPQPHEAASSLEAKTEAPQMLEQSRLVTLKFGPRQVFNMTKLILESKIDEHWYDYLV</sequence>
<proteinExistence type="predicted"/>
<protein>
    <submittedName>
        <fullName evidence="2">Uncharacterized protein</fullName>
    </submittedName>
</protein>
<comment type="caution">
    <text evidence="2">The sequence shown here is derived from an EMBL/GenBank/DDBJ whole genome shotgun (WGS) entry which is preliminary data.</text>
</comment>
<gene>
    <name evidence="2" type="ORF">H9847_10025</name>
</gene>
<reference evidence="2" key="1">
    <citation type="journal article" date="2021" name="PeerJ">
        <title>Extensive microbial diversity within the chicken gut microbiome revealed by metagenomics and culture.</title>
        <authorList>
            <person name="Gilroy R."/>
            <person name="Ravi A."/>
            <person name="Getino M."/>
            <person name="Pursley I."/>
            <person name="Horton D.L."/>
            <person name="Alikhan N.F."/>
            <person name="Baker D."/>
            <person name="Gharbi K."/>
            <person name="Hall N."/>
            <person name="Watson M."/>
            <person name="Adriaenssens E.M."/>
            <person name="Foster-Nyarko E."/>
            <person name="Jarju S."/>
            <person name="Secka A."/>
            <person name="Antonio M."/>
            <person name="Oren A."/>
            <person name="Chaudhuri R.R."/>
            <person name="La Ragione R."/>
            <person name="Hildebrand F."/>
            <person name="Pallen M.J."/>
        </authorList>
    </citation>
    <scope>NUCLEOTIDE SEQUENCE</scope>
    <source>
        <strain evidence="2">378</strain>
    </source>
</reference>
<dbReference type="Proteomes" id="UP000733611">
    <property type="component" value="Unassembled WGS sequence"/>
</dbReference>
<feature type="region of interest" description="Disordered" evidence="1">
    <location>
        <begin position="353"/>
        <end position="411"/>
    </location>
</feature>
<organism evidence="2 3">
    <name type="scientific">Candidatus Anaerobiospirillum pullicola</name>
    <dbReference type="NCBI Taxonomy" id="2838451"/>
    <lineage>
        <taxon>Bacteria</taxon>
        <taxon>Pseudomonadati</taxon>
        <taxon>Pseudomonadota</taxon>
        <taxon>Gammaproteobacteria</taxon>
        <taxon>Aeromonadales</taxon>
        <taxon>Succinivibrionaceae</taxon>
        <taxon>Anaerobiospirillum</taxon>
    </lineage>
</organism>
<evidence type="ECO:0000256" key="1">
    <source>
        <dbReference type="SAM" id="MobiDB-lite"/>
    </source>
</evidence>
<feature type="compositionally biased region" description="Basic and acidic residues" evidence="1">
    <location>
        <begin position="382"/>
        <end position="393"/>
    </location>
</feature>
<accession>A0A948TI00</accession>
<reference evidence="2" key="2">
    <citation type="submission" date="2021-04" db="EMBL/GenBank/DDBJ databases">
        <authorList>
            <person name="Gilroy R."/>
        </authorList>
    </citation>
    <scope>NUCLEOTIDE SEQUENCE</scope>
    <source>
        <strain evidence="2">378</strain>
    </source>
</reference>
<feature type="compositionally biased region" description="Basic and acidic residues" evidence="1">
    <location>
        <begin position="353"/>
        <end position="364"/>
    </location>
</feature>
<evidence type="ECO:0000313" key="2">
    <source>
        <dbReference type="EMBL" id="MBU3845177.1"/>
    </source>
</evidence>
<dbReference type="AlphaFoldDB" id="A0A948TI00"/>
<name>A0A948TI00_9GAMM</name>
<evidence type="ECO:0000313" key="3">
    <source>
        <dbReference type="Proteomes" id="UP000733611"/>
    </source>
</evidence>